<feature type="region of interest" description="Disordered" evidence="1">
    <location>
        <begin position="66"/>
        <end position="93"/>
    </location>
</feature>
<feature type="compositionally biased region" description="Acidic residues" evidence="1">
    <location>
        <begin position="67"/>
        <end position="93"/>
    </location>
</feature>
<protein>
    <submittedName>
        <fullName evidence="2">Uncharacterized protein</fullName>
    </submittedName>
</protein>
<evidence type="ECO:0000313" key="3">
    <source>
        <dbReference type="Proteomes" id="UP000297245"/>
    </source>
</evidence>
<name>A0A4S8KXI2_DENBC</name>
<evidence type="ECO:0000313" key="2">
    <source>
        <dbReference type="EMBL" id="THU80298.1"/>
    </source>
</evidence>
<evidence type="ECO:0000256" key="1">
    <source>
        <dbReference type="SAM" id="MobiDB-lite"/>
    </source>
</evidence>
<reference evidence="2 3" key="1">
    <citation type="journal article" date="2019" name="Nat. Ecol. Evol.">
        <title>Megaphylogeny resolves global patterns of mushroom evolution.</title>
        <authorList>
            <person name="Varga T."/>
            <person name="Krizsan K."/>
            <person name="Foldi C."/>
            <person name="Dima B."/>
            <person name="Sanchez-Garcia M."/>
            <person name="Sanchez-Ramirez S."/>
            <person name="Szollosi G.J."/>
            <person name="Szarkandi J.G."/>
            <person name="Papp V."/>
            <person name="Albert L."/>
            <person name="Andreopoulos W."/>
            <person name="Angelini C."/>
            <person name="Antonin V."/>
            <person name="Barry K.W."/>
            <person name="Bougher N.L."/>
            <person name="Buchanan P."/>
            <person name="Buyck B."/>
            <person name="Bense V."/>
            <person name="Catcheside P."/>
            <person name="Chovatia M."/>
            <person name="Cooper J."/>
            <person name="Damon W."/>
            <person name="Desjardin D."/>
            <person name="Finy P."/>
            <person name="Geml J."/>
            <person name="Haridas S."/>
            <person name="Hughes K."/>
            <person name="Justo A."/>
            <person name="Karasinski D."/>
            <person name="Kautmanova I."/>
            <person name="Kiss B."/>
            <person name="Kocsube S."/>
            <person name="Kotiranta H."/>
            <person name="LaButti K.M."/>
            <person name="Lechner B.E."/>
            <person name="Liimatainen K."/>
            <person name="Lipzen A."/>
            <person name="Lukacs Z."/>
            <person name="Mihaltcheva S."/>
            <person name="Morgado L.N."/>
            <person name="Niskanen T."/>
            <person name="Noordeloos M.E."/>
            <person name="Ohm R.A."/>
            <person name="Ortiz-Santana B."/>
            <person name="Ovrebo C."/>
            <person name="Racz N."/>
            <person name="Riley R."/>
            <person name="Savchenko A."/>
            <person name="Shiryaev A."/>
            <person name="Soop K."/>
            <person name="Spirin V."/>
            <person name="Szebenyi C."/>
            <person name="Tomsovsky M."/>
            <person name="Tulloss R.E."/>
            <person name="Uehling J."/>
            <person name="Grigoriev I.V."/>
            <person name="Vagvolgyi C."/>
            <person name="Papp T."/>
            <person name="Martin F.M."/>
            <person name="Miettinen O."/>
            <person name="Hibbett D.S."/>
            <person name="Nagy L.G."/>
        </authorList>
    </citation>
    <scope>NUCLEOTIDE SEQUENCE [LARGE SCALE GENOMIC DNA]</scope>
    <source>
        <strain evidence="2 3">CBS 962.96</strain>
    </source>
</reference>
<organism evidence="2 3">
    <name type="scientific">Dendrothele bispora (strain CBS 962.96)</name>
    <dbReference type="NCBI Taxonomy" id="1314807"/>
    <lineage>
        <taxon>Eukaryota</taxon>
        <taxon>Fungi</taxon>
        <taxon>Dikarya</taxon>
        <taxon>Basidiomycota</taxon>
        <taxon>Agaricomycotina</taxon>
        <taxon>Agaricomycetes</taxon>
        <taxon>Agaricomycetidae</taxon>
        <taxon>Agaricales</taxon>
        <taxon>Agaricales incertae sedis</taxon>
        <taxon>Dendrothele</taxon>
    </lineage>
</organism>
<dbReference type="AlphaFoldDB" id="A0A4S8KXI2"/>
<dbReference type="EMBL" id="ML179919">
    <property type="protein sequence ID" value="THU80298.1"/>
    <property type="molecule type" value="Genomic_DNA"/>
</dbReference>
<dbReference type="Proteomes" id="UP000297245">
    <property type="component" value="Unassembled WGS sequence"/>
</dbReference>
<keyword evidence="3" id="KW-1185">Reference proteome</keyword>
<sequence length="131" mass="14921">GFGFSGVLGVGDAPLAGVRMDKRTRVTERSRCLIGNKGLDKQDHIGERPKTWLGMQKSRLIIRVIYDPDEEEDEDEGKDGEEEVEAESEDEKFEDAMEKLTIAEDHVFQYFPLILYTLHNIDPYTELDKSG</sequence>
<feature type="non-terminal residue" evidence="2">
    <location>
        <position position="1"/>
    </location>
</feature>
<gene>
    <name evidence="2" type="ORF">K435DRAFT_809993</name>
</gene>
<accession>A0A4S8KXI2</accession>
<proteinExistence type="predicted"/>